<dbReference type="PROSITE" id="PS51704">
    <property type="entry name" value="GP_PDE"/>
    <property type="match status" value="1"/>
</dbReference>
<dbReference type="CDD" id="cd08566">
    <property type="entry name" value="GDPD_AtGDE_like"/>
    <property type="match status" value="1"/>
</dbReference>
<accession>A0A4Y1WVJ0</accession>
<feature type="domain" description="PKD" evidence="1">
    <location>
        <begin position="120"/>
        <end position="207"/>
    </location>
</feature>
<feature type="domain" description="PKD" evidence="1">
    <location>
        <begin position="36"/>
        <end position="124"/>
    </location>
</feature>
<dbReference type="InterPro" id="IPR030395">
    <property type="entry name" value="GP_PDE_dom"/>
</dbReference>
<organism evidence="3 4">
    <name type="scientific">Alistipes communis</name>
    <dbReference type="NCBI Taxonomy" id="2585118"/>
    <lineage>
        <taxon>Bacteria</taxon>
        <taxon>Pseudomonadati</taxon>
        <taxon>Bacteroidota</taxon>
        <taxon>Bacteroidia</taxon>
        <taxon>Bacteroidales</taxon>
        <taxon>Rikenellaceae</taxon>
        <taxon>Alistipes</taxon>
    </lineage>
</organism>
<dbReference type="GO" id="GO:0005886">
    <property type="term" value="C:plasma membrane"/>
    <property type="evidence" value="ECO:0007669"/>
    <property type="project" value="TreeGrafter"/>
</dbReference>
<dbReference type="PROSITE" id="PS50093">
    <property type="entry name" value="PKD"/>
    <property type="match status" value="2"/>
</dbReference>
<protein>
    <recommendedName>
        <fullName evidence="5">PKD domain-containing protein</fullName>
    </recommendedName>
</protein>
<dbReference type="InterPro" id="IPR000601">
    <property type="entry name" value="PKD_dom"/>
</dbReference>
<dbReference type="SMART" id="SM00089">
    <property type="entry name" value="PKD"/>
    <property type="match status" value="2"/>
</dbReference>
<dbReference type="GO" id="GO:0006644">
    <property type="term" value="P:phospholipid metabolic process"/>
    <property type="evidence" value="ECO:0007669"/>
    <property type="project" value="TreeGrafter"/>
</dbReference>
<dbReference type="CDD" id="cd00146">
    <property type="entry name" value="PKD"/>
    <property type="match status" value="2"/>
</dbReference>
<evidence type="ECO:0000313" key="4">
    <source>
        <dbReference type="Proteomes" id="UP000318946"/>
    </source>
</evidence>
<proteinExistence type="predicted"/>
<dbReference type="Gene3D" id="3.20.20.190">
    <property type="entry name" value="Phosphatidylinositol (PI) phosphodiesterase"/>
    <property type="match status" value="1"/>
</dbReference>
<dbReference type="PANTHER" id="PTHR46320:SF1">
    <property type="entry name" value="GLYCEROPHOSPHODIESTER PHOSPHODIESTERASE 1"/>
    <property type="match status" value="1"/>
</dbReference>
<dbReference type="SUPFAM" id="SSF49299">
    <property type="entry name" value="PKD domain"/>
    <property type="match status" value="2"/>
</dbReference>
<dbReference type="GO" id="GO:0070291">
    <property type="term" value="P:N-acylethanolamine metabolic process"/>
    <property type="evidence" value="ECO:0007669"/>
    <property type="project" value="TreeGrafter"/>
</dbReference>
<dbReference type="KEGG" id="acou:A5CBH24_17670"/>
<evidence type="ECO:0000313" key="3">
    <source>
        <dbReference type="EMBL" id="BBL04454.1"/>
    </source>
</evidence>
<gene>
    <name evidence="3" type="ORF">A5CBH24_17670</name>
</gene>
<evidence type="ECO:0000259" key="1">
    <source>
        <dbReference type="PROSITE" id="PS50093"/>
    </source>
</evidence>
<dbReference type="GO" id="GO:0006580">
    <property type="term" value="P:ethanolamine metabolic process"/>
    <property type="evidence" value="ECO:0007669"/>
    <property type="project" value="TreeGrafter"/>
</dbReference>
<dbReference type="AlphaFoldDB" id="A0A4Y1WVJ0"/>
<feature type="domain" description="GP-PDE" evidence="2">
    <location>
        <begin position="219"/>
        <end position="474"/>
    </location>
</feature>
<sequence>MIRLKNMPHMLWIAGLALIAACSDGGGEERPGPQQTALSIVWTPEAPAAGQSVRFSLGGDVSNVRSVLWMFGDGKTSSAAAGGEVDHAYAAAGDYTVKAAVTPVAGSMSELSRSISVSDTEAAMVVSNDFPACREEVVFSLNRMTGVTGVSWDFGDGSERRQTASASETLTHSYAEEGRYTVRAEVAYADGGTETLMRQIEAAGLSLSWACRNFDPSKMWIMAHRGNTKNGYELPPNSMAAFRRCVELGCVEFIETDVQITKDGEVICLHDNYLSRFTDYNDYASGKGMVADFTLEELGRFRLKTTDGKVSDQKIPTLEEVLMEFRGKVWFNLDKCMESDVSIEKVYDVVERCGCLDRVQFYISDDTDRADWLSRQKPQGIIAPHANKEEVLTRMAAYSPVYMIQTSTQYAGASWISSINARALSVTNLLDDEGQAFYNGNTTVMDGFVSAGVRMIQCDYPAEMDEYLRGRGKR</sequence>
<dbReference type="Pfam" id="PF03009">
    <property type="entry name" value="GDPD"/>
    <property type="match status" value="1"/>
</dbReference>
<dbReference type="GeneID" id="78342484"/>
<dbReference type="InterPro" id="IPR013783">
    <property type="entry name" value="Ig-like_fold"/>
</dbReference>
<dbReference type="InterPro" id="IPR035986">
    <property type="entry name" value="PKD_dom_sf"/>
</dbReference>
<keyword evidence="4" id="KW-1185">Reference proteome</keyword>
<name>A0A4Y1WVJ0_9BACT</name>
<reference evidence="4" key="1">
    <citation type="submission" date="2019-06" db="EMBL/GenBank/DDBJ databases">
        <title>Alistipes onderdonkii subsp. vulgaris subsp. nov., Alistipes dispar sp. nov. and Alistipes communis sp. nov., isolated from human faeces, and creation of Alistipes onderdonkii subsp. onderdonkii subsp. nov.</title>
        <authorList>
            <person name="Sakamoto M."/>
            <person name="Ikeyama N."/>
            <person name="Ogata Y."/>
            <person name="Suda W."/>
            <person name="Iino T."/>
            <person name="Hattori M."/>
            <person name="Ohkuma M."/>
        </authorList>
    </citation>
    <scope>NUCLEOTIDE SEQUENCE [LARGE SCALE GENOMIC DNA]</scope>
    <source>
        <strain evidence="4">5CBH24</strain>
    </source>
</reference>
<dbReference type="Gene3D" id="2.60.40.10">
    <property type="entry name" value="Immunoglobulins"/>
    <property type="match status" value="2"/>
</dbReference>
<dbReference type="GO" id="GO:0008889">
    <property type="term" value="F:glycerophosphodiester phosphodiesterase activity"/>
    <property type="evidence" value="ECO:0007669"/>
    <property type="project" value="TreeGrafter"/>
</dbReference>
<dbReference type="InterPro" id="IPR022409">
    <property type="entry name" value="PKD/Chitinase_dom"/>
</dbReference>
<dbReference type="Proteomes" id="UP000318946">
    <property type="component" value="Chromosome"/>
</dbReference>
<dbReference type="PROSITE" id="PS51257">
    <property type="entry name" value="PROKAR_LIPOPROTEIN"/>
    <property type="match status" value="1"/>
</dbReference>
<dbReference type="RefSeq" id="WP_244611555.1">
    <property type="nucleotide sequence ID" value="NZ_AP019735.1"/>
</dbReference>
<dbReference type="Pfam" id="PF18911">
    <property type="entry name" value="PKD_4"/>
    <property type="match status" value="2"/>
</dbReference>
<dbReference type="InterPro" id="IPR017946">
    <property type="entry name" value="PLC-like_Pdiesterase_TIM-brl"/>
</dbReference>
<dbReference type="SUPFAM" id="SSF51695">
    <property type="entry name" value="PLC-like phosphodiesterases"/>
    <property type="match status" value="1"/>
</dbReference>
<dbReference type="EMBL" id="AP019735">
    <property type="protein sequence ID" value="BBL04454.1"/>
    <property type="molecule type" value="Genomic_DNA"/>
</dbReference>
<dbReference type="PANTHER" id="PTHR46320">
    <property type="entry name" value="GLYCEROPHOSPHODIESTER PHOSPHODIESTERASE 1"/>
    <property type="match status" value="1"/>
</dbReference>
<evidence type="ECO:0000259" key="2">
    <source>
        <dbReference type="PROSITE" id="PS51704"/>
    </source>
</evidence>
<evidence type="ECO:0008006" key="5">
    <source>
        <dbReference type="Google" id="ProtNLM"/>
    </source>
</evidence>